<evidence type="ECO:0000256" key="1">
    <source>
        <dbReference type="SAM" id="Phobius"/>
    </source>
</evidence>
<comment type="caution">
    <text evidence="2">The sequence shown here is derived from an EMBL/GenBank/DDBJ whole genome shotgun (WGS) entry which is preliminary data.</text>
</comment>
<dbReference type="RefSeq" id="WP_324835927.1">
    <property type="nucleotide sequence ID" value="NZ_JAJGWQ010000003.1"/>
</dbReference>
<reference evidence="2 3" key="1">
    <citation type="journal article" date="2023" name="Int J Dairy Technol">
        <title>Genome based analysis of Pseudomonas paracarnis RQ057, a strain responsible for blue discoloration spoilage in processed cheese.</title>
        <authorList>
            <person name="Rodrigues Rd.S."/>
            <person name="Machado S.G."/>
            <person name="de Carvalho A.F."/>
            <person name="Nero L.A."/>
        </authorList>
    </citation>
    <scope>NUCLEOTIDE SEQUENCE [LARGE SCALE GENOMIC DNA]</scope>
    <source>
        <strain evidence="2 3">RQ057</strain>
    </source>
</reference>
<evidence type="ECO:0000313" key="3">
    <source>
        <dbReference type="Proteomes" id="UP001336015"/>
    </source>
</evidence>
<dbReference type="Proteomes" id="UP001336015">
    <property type="component" value="Unassembled WGS sequence"/>
</dbReference>
<sequence>MKTFFKSVQSALKKIRQTASKVEVKLNEFDNKYTDPIGSVLASTIWNIIRVAVLPFFSALILAFVIKLIFSYGLNVQSFFVYLAILAIAASLIVVSLMLNVVRGELRYCKEREQARGLSFFSFVETSRFLTNATFNQHPEFRSALDLYLNRSPGRVLGRYAVVFFIVPTVMYALALLPFMIGLGGLHMSLPAVAGIVGVGALIAGLQNARINTHSDPAYFLMAAYRHDDVRAKILNAKK</sequence>
<dbReference type="EMBL" id="JAJGWQ010000003">
    <property type="protein sequence ID" value="MEB3782390.1"/>
    <property type="molecule type" value="Genomic_DNA"/>
</dbReference>
<evidence type="ECO:0000313" key="2">
    <source>
        <dbReference type="EMBL" id="MEB3782390.1"/>
    </source>
</evidence>
<feature type="transmembrane region" description="Helical" evidence="1">
    <location>
        <begin position="79"/>
        <end position="102"/>
    </location>
</feature>
<keyword evidence="1" id="KW-0472">Membrane</keyword>
<evidence type="ECO:0008006" key="4">
    <source>
        <dbReference type="Google" id="ProtNLM"/>
    </source>
</evidence>
<feature type="transmembrane region" description="Helical" evidence="1">
    <location>
        <begin position="160"/>
        <end position="181"/>
    </location>
</feature>
<gene>
    <name evidence="2" type="ORF">LLW09_07455</name>
</gene>
<protein>
    <recommendedName>
        <fullName evidence="4">ABC transporter ATP-binding protein</fullName>
    </recommendedName>
</protein>
<keyword evidence="3" id="KW-1185">Reference proteome</keyword>
<keyword evidence="1" id="KW-0812">Transmembrane</keyword>
<accession>A0ABU6BQ02</accession>
<organism evidence="2 3">
    <name type="scientific">Pseudomonas paracarnis</name>
    <dbReference type="NCBI Taxonomy" id="2750625"/>
    <lineage>
        <taxon>Bacteria</taxon>
        <taxon>Pseudomonadati</taxon>
        <taxon>Pseudomonadota</taxon>
        <taxon>Gammaproteobacteria</taxon>
        <taxon>Pseudomonadales</taxon>
        <taxon>Pseudomonadaceae</taxon>
        <taxon>Pseudomonas</taxon>
    </lineage>
</organism>
<feature type="transmembrane region" description="Helical" evidence="1">
    <location>
        <begin position="187"/>
        <end position="206"/>
    </location>
</feature>
<feature type="transmembrane region" description="Helical" evidence="1">
    <location>
        <begin position="51"/>
        <end position="73"/>
    </location>
</feature>
<proteinExistence type="predicted"/>
<name>A0ABU6BQ02_9PSED</name>
<keyword evidence="1" id="KW-1133">Transmembrane helix</keyword>